<dbReference type="EMBL" id="PYSW02000074">
    <property type="protein sequence ID" value="KAG2370908.1"/>
    <property type="molecule type" value="Genomic_DNA"/>
</dbReference>
<proteinExistence type="predicted"/>
<keyword evidence="3" id="KW-1185">Reference proteome</keyword>
<accession>A0AA88GBG2</accession>
<comment type="caution">
    <text evidence="2">The sequence shown here is derived from an EMBL/GenBank/DDBJ whole genome shotgun (WGS) entry which is preliminary data.</text>
</comment>
<dbReference type="InterPro" id="IPR001810">
    <property type="entry name" value="F-box_dom"/>
</dbReference>
<evidence type="ECO:0000259" key="1">
    <source>
        <dbReference type="PROSITE" id="PS50181"/>
    </source>
</evidence>
<dbReference type="RefSeq" id="XP_044541772.1">
    <property type="nucleotide sequence ID" value="XM_044689653.1"/>
</dbReference>
<dbReference type="PROSITE" id="PS50181">
    <property type="entry name" value="FBOX"/>
    <property type="match status" value="1"/>
</dbReference>
<protein>
    <recommendedName>
        <fullName evidence="1">F-box domain-containing protein</fullName>
    </recommendedName>
</protein>
<dbReference type="CDD" id="cd09917">
    <property type="entry name" value="F-box_SF"/>
    <property type="match status" value="1"/>
</dbReference>
<dbReference type="GeneID" id="68106196"/>
<dbReference type="InterPro" id="IPR036047">
    <property type="entry name" value="F-box-like_dom_sf"/>
</dbReference>
<dbReference type="SUPFAM" id="SSF81383">
    <property type="entry name" value="F-box domain"/>
    <property type="match status" value="1"/>
</dbReference>
<name>A0AA88GBG2_NAELO</name>
<dbReference type="Proteomes" id="UP000816034">
    <property type="component" value="Unassembled WGS sequence"/>
</dbReference>
<dbReference type="Pfam" id="PF13475">
    <property type="entry name" value="DUF4116"/>
    <property type="match status" value="5"/>
</dbReference>
<organism evidence="2 3">
    <name type="scientific">Naegleria lovaniensis</name>
    <name type="common">Amoeba</name>
    <dbReference type="NCBI Taxonomy" id="51637"/>
    <lineage>
        <taxon>Eukaryota</taxon>
        <taxon>Discoba</taxon>
        <taxon>Heterolobosea</taxon>
        <taxon>Tetramitia</taxon>
        <taxon>Eutetramitia</taxon>
        <taxon>Vahlkampfiidae</taxon>
        <taxon>Naegleria</taxon>
    </lineage>
</organism>
<feature type="domain" description="F-box" evidence="1">
    <location>
        <begin position="36"/>
        <end position="88"/>
    </location>
</feature>
<evidence type="ECO:0000313" key="3">
    <source>
        <dbReference type="Proteomes" id="UP000816034"/>
    </source>
</evidence>
<dbReference type="InterPro" id="IPR025197">
    <property type="entry name" value="DUF4116"/>
</dbReference>
<sequence length="623" mass="72053">MSTNYPNTSSYTSSREACVRSSSLHQEMTLLQNTTTTNLVALPQELVEIIFEFLDDHSRMQSEWVCSKFHEACNQVERRELREWWKIVNMFLKAPLVEAPAFTNDDEFQEYFHQHPDLPNLSFHVKEFLKFNNGTCMNNRKQKRSFGALLHPSRVLVPFSNWKRTFFEKTKRECWVVGMTYHDKRVFLDGPLICVEDNSKEWIHFKYWVITQCSPETFKDIKRAASDLRVVKLLTRDSSLPLHLSEFQFMNNAYCLNYSPKEVLSNGNFITRLMKRNPALFKYVNRHFNQDREIAKIVLEQYPNYFTLLSPELRDDEKAVKLAVSKSGQLLRFASTRLQDHQQVVMTALQQDGNSLAFCSDTLRSDRSLVLTAVKNTGQALTAADPKFRQDYEIVFEAVRNFPHALANVSPLILQNHREIATLAVSQDPTAFACLTVTCSTNQELYQSFKQDKELVMLSKNLQNASIELQDDQEFVMKMIEIDPFSYEHASDRLKRDRQVALKAVSLNGSVLEFVPKELRSEDHPNMNHNYEITNWQIVLTAVTQDGFALRFAPPTWRNNFEMVKVALENDGLALKYASKEIQDCLDMVLIALKQNIGAIDYVSSRLQVSPEVINFTHSCRNG</sequence>
<gene>
    <name evidence="2" type="ORF">C9374_013743</name>
</gene>
<reference evidence="2 3" key="1">
    <citation type="journal article" date="2018" name="BMC Genomics">
        <title>The genome of Naegleria lovaniensis, the basis for a comparative approach to unravel pathogenicity factors of the human pathogenic amoeba N. fowleri.</title>
        <authorList>
            <person name="Liechti N."/>
            <person name="Schurch N."/>
            <person name="Bruggmann R."/>
            <person name="Wittwer M."/>
        </authorList>
    </citation>
    <scope>NUCLEOTIDE SEQUENCE [LARGE SCALE GENOMIC DNA]</scope>
    <source>
        <strain evidence="2 3">ATCC 30569</strain>
    </source>
</reference>
<evidence type="ECO:0000313" key="2">
    <source>
        <dbReference type="EMBL" id="KAG2370908.1"/>
    </source>
</evidence>
<dbReference type="AlphaFoldDB" id="A0AA88GBG2"/>